<dbReference type="Proteomes" id="UP000646877">
    <property type="component" value="Unassembled WGS sequence"/>
</dbReference>
<dbReference type="RefSeq" id="WP_039496639.1">
    <property type="nucleotide sequence ID" value="NZ_CBCSDF010000004.1"/>
</dbReference>
<keyword evidence="1" id="KW-1133">Transmembrane helix</keyword>
<feature type="transmembrane region" description="Helical" evidence="1">
    <location>
        <begin position="36"/>
        <end position="55"/>
    </location>
</feature>
<reference evidence="2" key="1">
    <citation type="submission" date="2019-10" db="EMBL/GenBank/DDBJ databases">
        <authorList>
            <person name="Paulsen S."/>
        </authorList>
    </citation>
    <scope>NUCLEOTIDE SEQUENCE</scope>
    <source>
        <strain evidence="2">LMG 19692</strain>
    </source>
</reference>
<evidence type="ECO:0000313" key="5">
    <source>
        <dbReference type="Proteomes" id="UP001304419"/>
    </source>
</evidence>
<keyword evidence="1" id="KW-0472">Membrane</keyword>
<feature type="transmembrane region" description="Helical" evidence="1">
    <location>
        <begin position="67"/>
        <end position="86"/>
    </location>
</feature>
<name>A0A8I2KKT9_9GAMM</name>
<dbReference type="EMBL" id="WEIA01000003">
    <property type="protein sequence ID" value="NLR20869.1"/>
    <property type="molecule type" value="Genomic_DNA"/>
</dbReference>
<dbReference type="AlphaFoldDB" id="A0A8I2KKT9"/>
<gene>
    <name evidence="2" type="ORF">F9Y85_05955</name>
    <name evidence="3" type="ORF">R5H13_23730</name>
</gene>
<keyword evidence="5" id="KW-1185">Reference proteome</keyword>
<proteinExistence type="predicted"/>
<evidence type="ECO:0000313" key="2">
    <source>
        <dbReference type="EMBL" id="NLR20869.1"/>
    </source>
</evidence>
<dbReference type="EMBL" id="CP137579">
    <property type="protein sequence ID" value="WOX30892.1"/>
    <property type="molecule type" value="Genomic_DNA"/>
</dbReference>
<keyword evidence="1" id="KW-0812">Transmembrane</keyword>
<organism evidence="2 4">
    <name type="scientific">Pseudoalteromonas maricaloris</name>
    <dbReference type="NCBI Taxonomy" id="184924"/>
    <lineage>
        <taxon>Bacteria</taxon>
        <taxon>Pseudomonadati</taxon>
        <taxon>Pseudomonadota</taxon>
        <taxon>Gammaproteobacteria</taxon>
        <taxon>Alteromonadales</taxon>
        <taxon>Pseudoalteromonadaceae</taxon>
        <taxon>Pseudoalteromonas</taxon>
    </lineage>
</organism>
<protein>
    <submittedName>
        <fullName evidence="2">Uncharacterized protein</fullName>
    </submittedName>
</protein>
<dbReference type="Proteomes" id="UP001304419">
    <property type="component" value="Chromosome 2"/>
</dbReference>
<evidence type="ECO:0000313" key="4">
    <source>
        <dbReference type="Proteomes" id="UP000646877"/>
    </source>
</evidence>
<evidence type="ECO:0000313" key="3">
    <source>
        <dbReference type="EMBL" id="WOX30892.1"/>
    </source>
</evidence>
<sequence length="185" mass="20601">MKLLSSIALVIVVLLVTLNMSNLPWELRFAAPQHNYLFVMILAITLPASVLLWSLFRHTKLLKVSGFLVALAAAVPSFIVFIFAAGDYSEIKRSGVDNSFAELNRLNINDDSYVLYRTNGGATTSYGLVLRLEREIGFGLHAVKVVHSKYKAAEGQLELLSESQIKMQIQPYDAQDQMEVVVLDI</sequence>
<accession>A0A8I2KKT9</accession>
<reference evidence="3 5" key="2">
    <citation type="submission" date="2023-10" db="EMBL/GenBank/DDBJ databases">
        <title>To unveil natural product biosynthetic capacity in Pseudoalteromonas.</title>
        <authorList>
            <person name="Wang J."/>
        </authorList>
    </citation>
    <scope>NUCLEOTIDE SEQUENCE [LARGE SCALE GENOMIC DNA]</scope>
    <source>
        <strain evidence="3 5">DSM 15914</strain>
    </source>
</reference>
<evidence type="ECO:0000256" key="1">
    <source>
        <dbReference type="SAM" id="Phobius"/>
    </source>
</evidence>